<keyword evidence="6 7" id="KW-0012">Acyltransferase</keyword>
<dbReference type="InterPro" id="IPR001594">
    <property type="entry name" value="Palmitoyltrfase_DHHC"/>
</dbReference>
<evidence type="ECO:0000256" key="4">
    <source>
        <dbReference type="ARBA" id="ARBA00022989"/>
    </source>
</evidence>
<keyword evidence="10" id="KW-1185">Reference proteome</keyword>
<comment type="similarity">
    <text evidence="7">Belongs to the DHHC palmitoyltransferase family.</text>
</comment>
<evidence type="ECO:0000256" key="1">
    <source>
        <dbReference type="ARBA" id="ARBA00004141"/>
    </source>
</evidence>
<dbReference type="GO" id="GO:0016020">
    <property type="term" value="C:membrane"/>
    <property type="evidence" value="ECO:0007669"/>
    <property type="project" value="UniProtKB-SubCell"/>
</dbReference>
<dbReference type="PANTHER" id="PTHR12246">
    <property type="entry name" value="PALMITOYLTRANSFERASE ZDHHC16"/>
    <property type="match status" value="1"/>
</dbReference>
<feature type="transmembrane region" description="Helical" evidence="7">
    <location>
        <begin position="241"/>
        <end position="264"/>
    </location>
</feature>
<evidence type="ECO:0000256" key="7">
    <source>
        <dbReference type="RuleBase" id="RU079119"/>
    </source>
</evidence>
<evidence type="ECO:0000256" key="3">
    <source>
        <dbReference type="ARBA" id="ARBA00022692"/>
    </source>
</evidence>
<protein>
    <recommendedName>
        <fullName evidence="7">Palmitoyltransferase</fullName>
        <ecNumber evidence="7">2.3.1.225</ecNumber>
    </recommendedName>
</protein>
<evidence type="ECO:0000256" key="2">
    <source>
        <dbReference type="ARBA" id="ARBA00022679"/>
    </source>
</evidence>
<feature type="transmembrane region" description="Helical" evidence="7">
    <location>
        <begin position="6"/>
        <end position="31"/>
    </location>
</feature>
<feature type="domain" description="Palmitoyltransferase DHHC" evidence="9">
    <location>
        <begin position="197"/>
        <end position="336"/>
    </location>
</feature>
<evidence type="ECO:0000256" key="5">
    <source>
        <dbReference type="ARBA" id="ARBA00023136"/>
    </source>
</evidence>
<feature type="transmembrane region" description="Helical" evidence="7">
    <location>
        <begin position="151"/>
        <end position="184"/>
    </location>
</feature>
<dbReference type="Pfam" id="PF01529">
    <property type="entry name" value="DHHC"/>
    <property type="match status" value="1"/>
</dbReference>
<comment type="subcellular location">
    <subcellularLocation>
        <location evidence="1">Membrane</location>
        <topology evidence="1">Multi-pass membrane protein</topology>
    </subcellularLocation>
</comment>
<evidence type="ECO:0000313" key="10">
    <source>
        <dbReference type="Proteomes" id="UP001318040"/>
    </source>
</evidence>
<feature type="transmembrane region" description="Helical" evidence="7">
    <location>
        <begin position="117"/>
        <end position="139"/>
    </location>
</feature>
<gene>
    <name evidence="11" type="primary">LOC116950920</name>
</gene>
<dbReference type="InterPro" id="IPR039859">
    <property type="entry name" value="PFA4/ZDH16/20/ERF2-like"/>
</dbReference>
<keyword evidence="2 7" id="KW-0808">Transferase</keyword>
<organism evidence="10 11">
    <name type="scientific">Petromyzon marinus</name>
    <name type="common">Sea lamprey</name>
    <dbReference type="NCBI Taxonomy" id="7757"/>
    <lineage>
        <taxon>Eukaryota</taxon>
        <taxon>Metazoa</taxon>
        <taxon>Chordata</taxon>
        <taxon>Craniata</taxon>
        <taxon>Vertebrata</taxon>
        <taxon>Cyclostomata</taxon>
        <taxon>Hyperoartia</taxon>
        <taxon>Petromyzontiformes</taxon>
        <taxon>Petromyzontidae</taxon>
        <taxon>Petromyzon</taxon>
    </lineage>
</organism>
<evidence type="ECO:0000313" key="11">
    <source>
        <dbReference type="RefSeq" id="XP_032824982.1"/>
    </source>
</evidence>
<comment type="domain">
    <text evidence="7">The DHHC domain is required for palmitoyltransferase activity.</text>
</comment>
<reference evidence="11" key="1">
    <citation type="submission" date="2025-08" db="UniProtKB">
        <authorList>
            <consortium name="RefSeq"/>
        </authorList>
    </citation>
    <scope>IDENTIFICATION</scope>
    <source>
        <tissue evidence="11">Sperm</tissue>
    </source>
</reference>
<feature type="region of interest" description="Disordered" evidence="8">
    <location>
        <begin position="68"/>
        <end position="94"/>
    </location>
</feature>
<dbReference type="EC" id="2.3.1.225" evidence="7"/>
<dbReference type="PROSITE" id="PS50216">
    <property type="entry name" value="DHHC"/>
    <property type="match status" value="1"/>
</dbReference>
<sequence>MISLLLGHALIGSSIGVINRLLASGACVRLVSRVHLAWHWRDVRHFSMFPPPLPPLLNAQRECAGPRRSAAGRRPLSGPPTHTPRRPPACQHRAGGAPLPRMAGGVPWRRLCHWGPWLVLSGLVLCGLVTLFATLLWAWPVHRSGGDGGGAIVHLAFLLLWVPTLLTPYLHAVFAGAGFVSVGWRPERSEEARLLPYCEKCQSFKPLRSHHCRQCQRCVLKMDHHCPWINACVGLRNRASFVAFLLLTPTAGLHSLCLLGSTLYQEFLAPVFLVPAAGGSNSTLVVEAAARYPFGVPAFLATLISFVVTLTAIPFMVLLGVNQLNGLLRNRTFIEAKIEAKAAERFRERPPRPTSPLPL</sequence>
<dbReference type="KEGG" id="pmrn:116950920"/>
<dbReference type="GO" id="GO:0019706">
    <property type="term" value="F:protein-cysteine S-palmitoyltransferase activity"/>
    <property type="evidence" value="ECO:0007669"/>
    <property type="project" value="UniProtKB-EC"/>
</dbReference>
<dbReference type="RefSeq" id="XP_032824982.1">
    <property type="nucleotide sequence ID" value="XM_032969091.1"/>
</dbReference>
<evidence type="ECO:0000259" key="9">
    <source>
        <dbReference type="Pfam" id="PF01529"/>
    </source>
</evidence>
<dbReference type="AlphaFoldDB" id="A0AAJ7TVU0"/>
<comment type="catalytic activity">
    <reaction evidence="7">
        <text>L-cysteinyl-[protein] + hexadecanoyl-CoA = S-hexadecanoyl-L-cysteinyl-[protein] + CoA</text>
        <dbReference type="Rhea" id="RHEA:36683"/>
        <dbReference type="Rhea" id="RHEA-COMP:10131"/>
        <dbReference type="Rhea" id="RHEA-COMP:11032"/>
        <dbReference type="ChEBI" id="CHEBI:29950"/>
        <dbReference type="ChEBI" id="CHEBI:57287"/>
        <dbReference type="ChEBI" id="CHEBI:57379"/>
        <dbReference type="ChEBI" id="CHEBI:74151"/>
        <dbReference type="EC" id="2.3.1.225"/>
    </reaction>
</comment>
<keyword evidence="5 7" id="KW-0472">Membrane</keyword>
<keyword evidence="3 7" id="KW-0812">Transmembrane</keyword>
<evidence type="ECO:0000256" key="8">
    <source>
        <dbReference type="SAM" id="MobiDB-lite"/>
    </source>
</evidence>
<accession>A0AAJ7TVU0</accession>
<proteinExistence type="inferred from homology"/>
<dbReference type="Proteomes" id="UP001318040">
    <property type="component" value="Chromosome 41"/>
</dbReference>
<name>A0AAJ7TVU0_PETMA</name>
<evidence type="ECO:0000256" key="6">
    <source>
        <dbReference type="ARBA" id="ARBA00023315"/>
    </source>
</evidence>
<feature type="transmembrane region" description="Helical" evidence="7">
    <location>
        <begin position="298"/>
        <end position="321"/>
    </location>
</feature>
<keyword evidence="4 7" id="KW-1133">Transmembrane helix</keyword>